<dbReference type="EMBL" id="CAJOAX010000550">
    <property type="protein sequence ID" value="CAF3612196.1"/>
    <property type="molecule type" value="Genomic_DNA"/>
</dbReference>
<dbReference type="Pfam" id="PF15059">
    <property type="entry name" value="Speriolin_C"/>
    <property type="match status" value="1"/>
</dbReference>
<evidence type="ECO:0000313" key="2">
    <source>
        <dbReference type="EMBL" id="CAF0955051.1"/>
    </source>
</evidence>
<organism evidence="8 11">
    <name type="scientific">Rotaria sordida</name>
    <dbReference type="NCBI Taxonomy" id="392033"/>
    <lineage>
        <taxon>Eukaryota</taxon>
        <taxon>Metazoa</taxon>
        <taxon>Spiralia</taxon>
        <taxon>Gnathifera</taxon>
        <taxon>Rotifera</taxon>
        <taxon>Eurotatoria</taxon>
        <taxon>Bdelloidea</taxon>
        <taxon>Philodinida</taxon>
        <taxon>Philodinidae</taxon>
        <taxon>Rotaria</taxon>
    </lineage>
</organism>
<accession>A0A818NYB4</accession>
<evidence type="ECO:0000313" key="11">
    <source>
        <dbReference type="Proteomes" id="UP000663823"/>
    </source>
</evidence>
<dbReference type="PANTHER" id="PTHR22192:SF17">
    <property type="entry name" value="SPERIOLIN-LIKE PROTEIN"/>
    <property type="match status" value="1"/>
</dbReference>
<dbReference type="EMBL" id="CAJNOL010000681">
    <property type="protein sequence ID" value="CAF1164199.1"/>
    <property type="molecule type" value="Genomic_DNA"/>
</dbReference>
<dbReference type="AlphaFoldDB" id="A0A818NYB4"/>
<dbReference type="EMBL" id="CAJOBD010000880">
    <property type="protein sequence ID" value="CAF3731303.1"/>
    <property type="molecule type" value="Genomic_DNA"/>
</dbReference>
<dbReference type="EMBL" id="CAJNOL010000669">
    <property type="protein sequence ID" value="CAF1159639.1"/>
    <property type="molecule type" value="Genomic_DNA"/>
</dbReference>
<feature type="domain" description="Speriolin C-terminal" evidence="1">
    <location>
        <begin position="163"/>
        <end position="301"/>
    </location>
</feature>
<proteinExistence type="predicted"/>
<evidence type="ECO:0000313" key="9">
    <source>
        <dbReference type="EMBL" id="CAF3731303.1"/>
    </source>
</evidence>
<comment type="caution">
    <text evidence="8">The sequence shown here is derived from an EMBL/GenBank/DDBJ whole genome shotgun (WGS) entry which is preliminary data.</text>
</comment>
<evidence type="ECO:0000313" key="6">
    <source>
        <dbReference type="EMBL" id="CAF1159639.1"/>
    </source>
</evidence>
<dbReference type="EMBL" id="CAJNOO010000543">
    <property type="protein sequence ID" value="CAF0973510.1"/>
    <property type="molecule type" value="Genomic_DNA"/>
</dbReference>
<dbReference type="Proteomes" id="UP000663864">
    <property type="component" value="Unassembled WGS sequence"/>
</dbReference>
<evidence type="ECO:0000313" key="12">
    <source>
        <dbReference type="Proteomes" id="UP000663870"/>
    </source>
</evidence>
<dbReference type="EMBL" id="CAJNOH010000355">
    <property type="protein sequence ID" value="CAF1011724.1"/>
    <property type="molecule type" value="Genomic_DNA"/>
</dbReference>
<reference evidence="8" key="1">
    <citation type="submission" date="2021-02" db="EMBL/GenBank/DDBJ databases">
        <authorList>
            <person name="Nowell W R."/>
        </authorList>
    </citation>
    <scope>NUCLEOTIDE SEQUENCE</scope>
</reference>
<name>A0A818NYB4_9BILA</name>
<dbReference type="Proteomes" id="UP000663870">
    <property type="component" value="Unassembled WGS sequence"/>
</dbReference>
<dbReference type="Proteomes" id="UP000663836">
    <property type="component" value="Unassembled WGS sequence"/>
</dbReference>
<keyword evidence="12" id="KW-1185">Reference proteome</keyword>
<dbReference type="Proteomes" id="UP000663889">
    <property type="component" value="Unassembled WGS sequence"/>
</dbReference>
<evidence type="ECO:0000313" key="7">
    <source>
        <dbReference type="EMBL" id="CAF1164199.1"/>
    </source>
</evidence>
<dbReference type="EMBL" id="CAJNOU010000731">
    <property type="protein sequence ID" value="CAF1075219.1"/>
    <property type="molecule type" value="Genomic_DNA"/>
</dbReference>
<evidence type="ECO:0000313" key="3">
    <source>
        <dbReference type="EMBL" id="CAF0973510.1"/>
    </source>
</evidence>
<evidence type="ECO:0000313" key="8">
    <source>
        <dbReference type="EMBL" id="CAF3612196.1"/>
    </source>
</evidence>
<evidence type="ECO:0000259" key="1">
    <source>
        <dbReference type="Pfam" id="PF15059"/>
    </source>
</evidence>
<dbReference type="GO" id="GO:0005813">
    <property type="term" value="C:centrosome"/>
    <property type="evidence" value="ECO:0007669"/>
    <property type="project" value="TreeGrafter"/>
</dbReference>
<evidence type="ECO:0000313" key="4">
    <source>
        <dbReference type="EMBL" id="CAF1011724.1"/>
    </source>
</evidence>
<dbReference type="EMBL" id="CAJNOT010000363">
    <property type="protein sequence ID" value="CAF0955051.1"/>
    <property type="molecule type" value="Genomic_DNA"/>
</dbReference>
<dbReference type="EMBL" id="CAJOBE010001495">
    <property type="protein sequence ID" value="CAF3749275.1"/>
    <property type="molecule type" value="Genomic_DNA"/>
</dbReference>
<evidence type="ECO:0000313" key="5">
    <source>
        <dbReference type="EMBL" id="CAF1075219.1"/>
    </source>
</evidence>
<sequence>MIKQSNIKFDLELTRNLMKKDNSTKTKSQLMEKNYICQRYAARHGLIVTTTTNKSKLFTSSNQQSTKLTHQIQETNINTTIIDILEKSSNDCPLIETSFKERIDKYFNKKDNQNLIISTETKQNLNKLQKITNDVKLLTKQLQLSIEFNKNNNSSIPILDERLLGEICYQLERRILVIILSKSKQFYGYSLRYLSLIIENELNKHDQFIYKKRFIQIKKFLLKTNFHFNYHSIITFYFINKYGIYSNYQWLNIYSNILSNINQLKNFCYKILSKKFHEDFTIIINSLELISNFDHKPLFYW</sequence>
<dbReference type="Proteomes" id="UP000663882">
    <property type="component" value="Unassembled WGS sequence"/>
</dbReference>
<dbReference type="OrthoDB" id="6114770at2759"/>
<dbReference type="Proteomes" id="UP000663874">
    <property type="component" value="Unassembled WGS sequence"/>
</dbReference>
<dbReference type="Proteomes" id="UP000663823">
    <property type="component" value="Unassembled WGS sequence"/>
</dbReference>
<protein>
    <recommendedName>
        <fullName evidence="1">Speriolin C-terminal domain-containing protein</fullName>
    </recommendedName>
</protein>
<dbReference type="PANTHER" id="PTHR22192">
    <property type="entry name" value="SPERIOLIN"/>
    <property type="match status" value="1"/>
</dbReference>
<dbReference type="InterPro" id="IPR026715">
    <property type="entry name" value="SPATC1"/>
</dbReference>
<evidence type="ECO:0000313" key="10">
    <source>
        <dbReference type="EMBL" id="CAF3749275.1"/>
    </source>
</evidence>
<gene>
    <name evidence="10" type="ORF">FNK824_LOCUS12147</name>
    <name evidence="9" type="ORF">JBS370_LOCUS11429</name>
    <name evidence="6" type="ORF">JXQ802_LOCUS22184</name>
    <name evidence="7" type="ORF">JXQ802_LOCUS22427</name>
    <name evidence="8" type="ORF">OTI717_LOCUS7361</name>
    <name evidence="4" type="ORF">PYM288_LOCUS15141</name>
    <name evidence="3" type="ORF">RFH988_LOCUS12755</name>
    <name evidence="5" type="ORF">SEV965_LOCUS14564</name>
    <name evidence="2" type="ORF">ZHD862_LOCUS10216</name>
</gene>
<dbReference type="Proteomes" id="UP000663854">
    <property type="component" value="Unassembled WGS sequence"/>
</dbReference>
<dbReference type="InterPro" id="IPR029384">
    <property type="entry name" value="Speriolin_C"/>
</dbReference>